<evidence type="ECO:0000313" key="6">
    <source>
        <dbReference type="Proteomes" id="UP001061302"/>
    </source>
</evidence>
<keyword evidence="2 5" id="KW-0378">Hydrolase</keyword>
<accession>A0ABY6DS86</accession>
<dbReference type="GO" id="GO:0004563">
    <property type="term" value="F:beta-N-acetylhexosaminidase activity"/>
    <property type="evidence" value="ECO:0007669"/>
    <property type="project" value="UniProtKB-EC"/>
</dbReference>
<dbReference type="Pfam" id="PF00933">
    <property type="entry name" value="Glyco_hydro_3"/>
    <property type="match status" value="1"/>
</dbReference>
<dbReference type="PANTHER" id="PTHR30480:SF16">
    <property type="entry name" value="GLYCOSIDE HYDROLASE FAMILY 3 DOMAIN PROTEIN"/>
    <property type="match status" value="1"/>
</dbReference>
<feature type="domain" description="Glycoside hydrolase family 3 N-terminal" evidence="4">
    <location>
        <begin position="8"/>
        <end position="328"/>
    </location>
</feature>
<comment type="similarity">
    <text evidence="1">Belongs to the glycosyl hydrolase 3 family.</text>
</comment>
<keyword evidence="6" id="KW-1185">Reference proteome</keyword>
<name>A0ABY6DS86_9NEIS</name>
<keyword evidence="3 5" id="KW-0326">Glycosidase</keyword>
<evidence type="ECO:0000256" key="1">
    <source>
        <dbReference type="ARBA" id="ARBA00005336"/>
    </source>
</evidence>
<proteinExistence type="inferred from homology"/>
<sequence>MKLSSAAQIGQCVMVGFDGLVPDAHIKRLIREYRVGGVILFRRNVADPRQVAALCRALQEINAEVSDVPLLIGIDQEGGMVARIEEGLTPLPSALAYQAAGSVADCEALWRHGAAELAALGINVDFAPVLDVNNNPANPVIGVRAFGEDTATVCDYGLAALRGIQAAGMAGTAKHFPGHGDTDTDSHLGVPRVGHGRARLDAVELAPFRAAIAAGVDGVMSSHVAFPAVEPDPDTPSTLSRAVLTGLLRDELGFDGVVFTDCLEMDAIARGVGTEQGALAAFQAGADVVLVSHRADRQIGALELLAQALAQGTVSAAQLAQSCARVLALKARRGMAGWRQLPADPTPVLRTPDALALSGRVHRRALTRQGPARALDPALPVLLLAFEVQTRTEIDEVALGNRAQLRDSLALPLQARGFTVEEMVLGLQPDETQRDAVQARAAQAPQIVVLSYNAVLHPAQRDVLAALPPERVWLVAGRLPYDLALLPQAAARLTLYANRPAALSVLAAALAGEHD</sequence>
<evidence type="ECO:0000313" key="5">
    <source>
        <dbReference type="EMBL" id="UXY17225.1"/>
    </source>
</evidence>
<dbReference type="Proteomes" id="UP001061302">
    <property type="component" value="Chromosome"/>
</dbReference>
<dbReference type="InterPro" id="IPR017853">
    <property type="entry name" value="GH"/>
</dbReference>
<dbReference type="EMBL" id="CP106753">
    <property type="protein sequence ID" value="UXY17225.1"/>
    <property type="molecule type" value="Genomic_DNA"/>
</dbReference>
<gene>
    <name evidence="5" type="primary">nagZ</name>
    <name evidence="5" type="ORF">N8I74_09520</name>
</gene>
<dbReference type="Gene3D" id="3.20.20.300">
    <property type="entry name" value="Glycoside hydrolase, family 3, N-terminal domain"/>
    <property type="match status" value="1"/>
</dbReference>
<dbReference type="PANTHER" id="PTHR30480">
    <property type="entry name" value="BETA-HEXOSAMINIDASE-RELATED"/>
    <property type="match status" value="1"/>
</dbReference>
<dbReference type="NCBIfam" id="NF003740">
    <property type="entry name" value="PRK05337.1"/>
    <property type="match status" value="1"/>
</dbReference>
<dbReference type="InterPro" id="IPR036962">
    <property type="entry name" value="Glyco_hydro_3_N_sf"/>
</dbReference>
<evidence type="ECO:0000256" key="2">
    <source>
        <dbReference type="ARBA" id="ARBA00022801"/>
    </source>
</evidence>
<dbReference type="SUPFAM" id="SSF51445">
    <property type="entry name" value="(Trans)glycosidases"/>
    <property type="match status" value="1"/>
</dbReference>
<dbReference type="RefSeq" id="WP_263126656.1">
    <property type="nucleotide sequence ID" value="NZ_CP106753.1"/>
</dbReference>
<evidence type="ECO:0000256" key="3">
    <source>
        <dbReference type="ARBA" id="ARBA00023295"/>
    </source>
</evidence>
<dbReference type="InterPro" id="IPR001764">
    <property type="entry name" value="Glyco_hydro_3_N"/>
</dbReference>
<protein>
    <submittedName>
        <fullName evidence="5">Beta-N-acetylhexosaminidase</fullName>
        <ecNumber evidence="5">3.2.1.52</ecNumber>
    </submittedName>
</protein>
<reference evidence="5" key="1">
    <citation type="submission" date="2022-10" db="EMBL/GenBank/DDBJ databases">
        <title>Chitiniphilus purpureus sp. nov., a novel chitin-degrading bacterium isolated from crawfish pond sediment.</title>
        <authorList>
            <person name="Li K."/>
        </authorList>
    </citation>
    <scope>NUCLEOTIDE SEQUENCE</scope>
    <source>
        <strain evidence="5">CD1</strain>
    </source>
</reference>
<dbReference type="EC" id="3.2.1.52" evidence="5"/>
<evidence type="ECO:0000259" key="4">
    <source>
        <dbReference type="Pfam" id="PF00933"/>
    </source>
</evidence>
<dbReference type="InterPro" id="IPR050226">
    <property type="entry name" value="NagZ_Beta-hexosaminidase"/>
</dbReference>
<organism evidence="5 6">
    <name type="scientific">Chitiniphilus purpureus</name>
    <dbReference type="NCBI Taxonomy" id="2981137"/>
    <lineage>
        <taxon>Bacteria</taxon>
        <taxon>Pseudomonadati</taxon>
        <taxon>Pseudomonadota</taxon>
        <taxon>Betaproteobacteria</taxon>
        <taxon>Neisseriales</taxon>
        <taxon>Chitinibacteraceae</taxon>
        <taxon>Chitiniphilus</taxon>
    </lineage>
</organism>